<sequence>MCCSITIKQQDSKNLIEKHYKKSFNQCYKVQIYDDSKEQQKVNSLTSSQQYYLKNQTIQYVIYHTTQQTNLLYPIVQIYLSIKYKSELNESEIIGSFDIIILLLIVKGSSRDIDFSINLYQIVLQRIRISIIFKNRNQSKSGQGQQFLIKVLTKGKFLGHATD</sequence>
<dbReference type="Proteomes" id="UP000689195">
    <property type="component" value="Unassembled WGS sequence"/>
</dbReference>
<evidence type="ECO:0000313" key="1">
    <source>
        <dbReference type="EMBL" id="CAD8212192.1"/>
    </source>
</evidence>
<reference evidence="1" key="1">
    <citation type="submission" date="2021-01" db="EMBL/GenBank/DDBJ databases">
        <authorList>
            <consortium name="Genoscope - CEA"/>
            <person name="William W."/>
        </authorList>
    </citation>
    <scope>NUCLEOTIDE SEQUENCE</scope>
</reference>
<protein>
    <submittedName>
        <fullName evidence="1">Uncharacterized protein</fullName>
    </submittedName>
</protein>
<dbReference type="AlphaFoldDB" id="A0A8S1YKW2"/>
<evidence type="ECO:0000313" key="2">
    <source>
        <dbReference type="Proteomes" id="UP000689195"/>
    </source>
</evidence>
<gene>
    <name evidence="1" type="ORF">PPENT_87.1.T1670019</name>
</gene>
<dbReference type="EMBL" id="CAJJDO010000167">
    <property type="protein sequence ID" value="CAD8212192.1"/>
    <property type="molecule type" value="Genomic_DNA"/>
</dbReference>
<proteinExistence type="predicted"/>
<accession>A0A8S1YKW2</accession>
<comment type="caution">
    <text evidence="1">The sequence shown here is derived from an EMBL/GenBank/DDBJ whole genome shotgun (WGS) entry which is preliminary data.</text>
</comment>
<keyword evidence="2" id="KW-1185">Reference proteome</keyword>
<organism evidence="1 2">
    <name type="scientific">Paramecium pentaurelia</name>
    <dbReference type="NCBI Taxonomy" id="43138"/>
    <lineage>
        <taxon>Eukaryota</taxon>
        <taxon>Sar</taxon>
        <taxon>Alveolata</taxon>
        <taxon>Ciliophora</taxon>
        <taxon>Intramacronucleata</taxon>
        <taxon>Oligohymenophorea</taxon>
        <taxon>Peniculida</taxon>
        <taxon>Parameciidae</taxon>
        <taxon>Paramecium</taxon>
    </lineage>
</organism>
<name>A0A8S1YKW2_9CILI</name>